<evidence type="ECO:0000313" key="3">
    <source>
        <dbReference type="Proteomes" id="UP001346149"/>
    </source>
</evidence>
<dbReference type="AlphaFoldDB" id="A0AAN7KG28"/>
<dbReference type="PANTHER" id="PTHR35468">
    <property type="entry name" value="MYOSIN-LIKE PROTEIN"/>
    <property type="match status" value="1"/>
</dbReference>
<gene>
    <name evidence="2" type="ORF">SAY86_009184</name>
</gene>
<dbReference type="Proteomes" id="UP001346149">
    <property type="component" value="Unassembled WGS sequence"/>
</dbReference>
<proteinExistence type="predicted"/>
<feature type="region of interest" description="Disordered" evidence="1">
    <location>
        <begin position="26"/>
        <end position="58"/>
    </location>
</feature>
<protein>
    <submittedName>
        <fullName evidence="2">Uncharacterized protein</fullName>
    </submittedName>
</protein>
<organism evidence="2 3">
    <name type="scientific">Trapa natans</name>
    <name type="common">Water chestnut</name>
    <dbReference type="NCBI Taxonomy" id="22666"/>
    <lineage>
        <taxon>Eukaryota</taxon>
        <taxon>Viridiplantae</taxon>
        <taxon>Streptophyta</taxon>
        <taxon>Embryophyta</taxon>
        <taxon>Tracheophyta</taxon>
        <taxon>Spermatophyta</taxon>
        <taxon>Magnoliopsida</taxon>
        <taxon>eudicotyledons</taxon>
        <taxon>Gunneridae</taxon>
        <taxon>Pentapetalae</taxon>
        <taxon>rosids</taxon>
        <taxon>malvids</taxon>
        <taxon>Myrtales</taxon>
        <taxon>Lythraceae</taxon>
        <taxon>Trapa</taxon>
    </lineage>
</organism>
<comment type="caution">
    <text evidence="2">The sequence shown here is derived from an EMBL/GenBank/DDBJ whole genome shotgun (WGS) entry which is preliminary data.</text>
</comment>
<dbReference type="EMBL" id="JAXQNO010000024">
    <property type="protein sequence ID" value="KAK4763416.1"/>
    <property type="molecule type" value="Genomic_DNA"/>
</dbReference>
<name>A0AAN7KG28_TRANT</name>
<evidence type="ECO:0000313" key="2">
    <source>
        <dbReference type="EMBL" id="KAK4763416.1"/>
    </source>
</evidence>
<evidence type="ECO:0000256" key="1">
    <source>
        <dbReference type="SAM" id="MobiDB-lite"/>
    </source>
</evidence>
<accession>A0AAN7KG28</accession>
<dbReference type="PANTHER" id="PTHR35468:SF1">
    <property type="entry name" value="MYOSIN-LIKE PROTEIN"/>
    <property type="match status" value="1"/>
</dbReference>
<sequence>MIAFQRRLDKLGNLWEERRAEKIKRKATGESLSKGQHFAAGNGCDSEVSDRKESGGRACSGHCKAVVWRVVEQVRAETEQWSQMQELLGQMRDEMEELHAARDFWVDHVGSSDWQNQSL</sequence>
<reference evidence="2 3" key="1">
    <citation type="journal article" date="2023" name="Hortic Res">
        <title>Pangenome of water caltrop reveals structural variations and asymmetric subgenome divergence after allopolyploidization.</title>
        <authorList>
            <person name="Zhang X."/>
            <person name="Chen Y."/>
            <person name="Wang L."/>
            <person name="Yuan Y."/>
            <person name="Fang M."/>
            <person name="Shi L."/>
            <person name="Lu R."/>
            <person name="Comes H.P."/>
            <person name="Ma Y."/>
            <person name="Chen Y."/>
            <person name="Huang G."/>
            <person name="Zhou Y."/>
            <person name="Zheng Z."/>
            <person name="Qiu Y."/>
        </authorList>
    </citation>
    <scope>NUCLEOTIDE SEQUENCE [LARGE SCALE GENOMIC DNA]</scope>
    <source>
        <strain evidence="2">F231</strain>
    </source>
</reference>
<keyword evidence="3" id="KW-1185">Reference proteome</keyword>